<reference evidence="1 2" key="1">
    <citation type="journal article" date="2013" name="Genome Announc.">
        <title>Complete Genome Sequence of the Thermophilic and Facultatively Chemolithoautotrophic Sulfate Reducer Archaeoglobus sulfaticallidus Strain PM70-1T.</title>
        <authorList>
            <person name="Stokke R."/>
            <person name="Hocking W.P."/>
            <person name="Steinsbu B.O."/>
            <person name="Steen I.H."/>
        </authorList>
    </citation>
    <scope>NUCLEOTIDE SEQUENCE [LARGE SCALE GENOMIC DNA]</scope>
    <source>
        <strain evidence="1">PM70-1</strain>
    </source>
</reference>
<dbReference type="HOGENOM" id="CLU_2366053_0_0_2"/>
<organism evidence="1 2">
    <name type="scientific">Archaeoglobus sulfaticallidus PM70-1</name>
    <dbReference type="NCBI Taxonomy" id="387631"/>
    <lineage>
        <taxon>Archaea</taxon>
        <taxon>Methanobacteriati</taxon>
        <taxon>Methanobacteriota</taxon>
        <taxon>Archaeoglobi</taxon>
        <taxon>Archaeoglobales</taxon>
        <taxon>Archaeoglobaceae</taxon>
        <taxon>Archaeoglobus</taxon>
    </lineage>
</organism>
<keyword evidence="2" id="KW-1185">Reference proteome</keyword>
<dbReference type="RefSeq" id="WP_015591247.1">
    <property type="nucleotide sequence ID" value="NC_021169.1"/>
</dbReference>
<accession>N0BDE2</accession>
<dbReference type="Proteomes" id="UP000013307">
    <property type="component" value="Chromosome"/>
</dbReference>
<name>N0BDE2_9EURY</name>
<dbReference type="GeneID" id="15393311"/>
<dbReference type="EMBL" id="CP005290">
    <property type="protein sequence ID" value="AGK61649.1"/>
    <property type="molecule type" value="Genomic_DNA"/>
</dbReference>
<evidence type="ECO:0000313" key="1">
    <source>
        <dbReference type="EMBL" id="AGK61649.1"/>
    </source>
</evidence>
<sequence length="95" mass="11002">MGNCTDVEAAKVCVKKVWFKTFKLLDRYSGVAEDNLTYIVLEVYLQNNGNKTIYQRMTSLPQTVMKILCYDHMIHLFEDAYQIDDLERGKSISGK</sequence>
<dbReference type="KEGG" id="ast:Asulf_01676"/>
<evidence type="ECO:0000313" key="2">
    <source>
        <dbReference type="Proteomes" id="UP000013307"/>
    </source>
</evidence>
<protein>
    <submittedName>
        <fullName evidence="1">Uncharacterized protein</fullName>
    </submittedName>
</protein>
<proteinExistence type="predicted"/>
<dbReference type="AlphaFoldDB" id="N0BDE2"/>
<gene>
    <name evidence="1" type="ORF">Asulf_01676</name>
</gene>